<dbReference type="InterPro" id="IPR036505">
    <property type="entry name" value="Amidase/PGRP_sf"/>
</dbReference>
<keyword evidence="3" id="KW-0391">Immunity</keyword>
<dbReference type="SMART" id="SM00644">
    <property type="entry name" value="Ami_2"/>
    <property type="match status" value="2"/>
</dbReference>
<dbReference type="GO" id="GO:0008270">
    <property type="term" value="F:zinc ion binding"/>
    <property type="evidence" value="ECO:0007669"/>
    <property type="project" value="InterPro"/>
</dbReference>
<evidence type="ECO:0000256" key="4">
    <source>
        <dbReference type="SAM" id="Phobius"/>
    </source>
</evidence>
<dbReference type="EMBL" id="JAANHZ010000345">
    <property type="protein sequence ID" value="KAG5311832.1"/>
    <property type="molecule type" value="Genomic_DNA"/>
</dbReference>
<comment type="caution">
    <text evidence="7">The sequence shown here is derived from an EMBL/GenBank/DDBJ whole genome shotgun (WGS) entry which is preliminary data.</text>
</comment>
<feature type="domain" description="N-acetylmuramoyl-L-alanine amidase" evidence="5">
    <location>
        <begin position="73"/>
        <end position="212"/>
    </location>
</feature>
<reference evidence="7" key="1">
    <citation type="submission" date="2020-02" db="EMBL/GenBank/DDBJ databases">
        <title>Relaxed selection underlies rapid genomic changes in the transitions from sociality to social parasitism in ants.</title>
        <authorList>
            <person name="Bi X."/>
        </authorList>
    </citation>
    <scope>NUCLEOTIDE SEQUENCE</scope>
    <source>
        <strain evidence="7">BGI-DK2013a</strain>
        <tissue evidence="7">Whole body</tissue>
    </source>
</reference>
<dbReference type="GO" id="GO:0009253">
    <property type="term" value="P:peptidoglycan catabolic process"/>
    <property type="evidence" value="ECO:0007669"/>
    <property type="project" value="InterPro"/>
</dbReference>
<dbReference type="AlphaFoldDB" id="A0A836F2K9"/>
<dbReference type="CDD" id="cd06583">
    <property type="entry name" value="PGRP"/>
    <property type="match status" value="2"/>
</dbReference>
<feature type="domain" description="Peptidoglycan recognition protein family" evidence="6">
    <location>
        <begin position="62"/>
        <end position="206"/>
    </location>
</feature>
<proteinExistence type="inferred from homology"/>
<protein>
    <submittedName>
        <fullName evidence="7">PGSC2 protein</fullName>
    </submittedName>
</protein>
<dbReference type="FunFam" id="3.40.80.10:FF:000001">
    <property type="entry name" value="Peptidoglycan recognition protein 1"/>
    <property type="match status" value="2"/>
</dbReference>
<dbReference type="SMART" id="SM00701">
    <property type="entry name" value="PGRP"/>
    <property type="match status" value="2"/>
</dbReference>
<organism evidence="7 8">
    <name type="scientific">Acromyrmex insinuator</name>
    <dbReference type="NCBI Taxonomy" id="230686"/>
    <lineage>
        <taxon>Eukaryota</taxon>
        <taxon>Metazoa</taxon>
        <taxon>Ecdysozoa</taxon>
        <taxon>Arthropoda</taxon>
        <taxon>Hexapoda</taxon>
        <taxon>Insecta</taxon>
        <taxon>Pterygota</taxon>
        <taxon>Neoptera</taxon>
        <taxon>Endopterygota</taxon>
        <taxon>Hymenoptera</taxon>
        <taxon>Apocrita</taxon>
        <taxon>Aculeata</taxon>
        <taxon>Formicoidea</taxon>
        <taxon>Formicidae</taxon>
        <taxon>Myrmicinae</taxon>
        <taxon>Acromyrmex</taxon>
    </lineage>
</organism>
<evidence type="ECO:0000256" key="3">
    <source>
        <dbReference type="ARBA" id="ARBA00022859"/>
    </source>
</evidence>
<accession>A0A836F2K9</accession>
<evidence type="ECO:0000259" key="5">
    <source>
        <dbReference type="SMART" id="SM00644"/>
    </source>
</evidence>
<feature type="domain" description="Peptidoglycan recognition protein family" evidence="6">
    <location>
        <begin position="284"/>
        <end position="427"/>
    </location>
</feature>
<gene>
    <name evidence="7" type="primary">Pgrpsc2</name>
    <name evidence="7" type="ORF">G6Z75_0008632</name>
</gene>
<feature type="domain" description="N-acetylmuramoyl-L-alanine amidase" evidence="5">
    <location>
        <begin position="298"/>
        <end position="433"/>
    </location>
</feature>
<dbReference type="SUPFAM" id="SSF55846">
    <property type="entry name" value="N-acetylmuramoyl-L-alanine amidase-like"/>
    <property type="match status" value="2"/>
</dbReference>
<keyword evidence="2" id="KW-0399">Innate immunity</keyword>
<dbReference type="PANTHER" id="PTHR11022:SF41">
    <property type="entry name" value="PEPTIDOGLYCAN-RECOGNITION PROTEIN LC-RELATED"/>
    <property type="match status" value="1"/>
</dbReference>
<dbReference type="Gene3D" id="3.40.80.10">
    <property type="entry name" value="Peptidoglycan recognition protein-like"/>
    <property type="match status" value="2"/>
</dbReference>
<name>A0A836F2K9_9HYME</name>
<evidence type="ECO:0000256" key="1">
    <source>
        <dbReference type="ARBA" id="ARBA00007553"/>
    </source>
</evidence>
<feature type="transmembrane region" description="Helical" evidence="4">
    <location>
        <begin position="21"/>
        <end position="45"/>
    </location>
</feature>
<keyword evidence="8" id="KW-1185">Reference proteome</keyword>
<keyword evidence="4" id="KW-0812">Transmembrane</keyword>
<keyword evidence="4" id="KW-1133">Transmembrane helix</keyword>
<dbReference type="InterPro" id="IPR006619">
    <property type="entry name" value="PGRP_domain_met/bac"/>
</dbReference>
<dbReference type="InterPro" id="IPR002502">
    <property type="entry name" value="Amidase_domain"/>
</dbReference>
<evidence type="ECO:0000256" key="2">
    <source>
        <dbReference type="ARBA" id="ARBA00022588"/>
    </source>
</evidence>
<feature type="non-terminal residue" evidence="7">
    <location>
        <position position="450"/>
    </location>
</feature>
<dbReference type="GO" id="GO:0008745">
    <property type="term" value="F:N-acetylmuramoyl-L-alanine amidase activity"/>
    <property type="evidence" value="ECO:0007669"/>
    <property type="project" value="InterPro"/>
</dbReference>
<dbReference type="Proteomes" id="UP000667349">
    <property type="component" value="Unassembled WGS sequence"/>
</dbReference>
<evidence type="ECO:0000313" key="8">
    <source>
        <dbReference type="Proteomes" id="UP000667349"/>
    </source>
</evidence>
<dbReference type="GO" id="GO:0045087">
    <property type="term" value="P:innate immune response"/>
    <property type="evidence" value="ECO:0007669"/>
    <property type="project" value="UniProtKB-KW"/>
</dbReference>
<dbReference type="Pfam" id="PF01510">
    <property type="entry name" value="Amidase_2"/>
    <property type="match status" value="2"/>
</dbReference>
<evidence type="ECO:0000259" key="6">
    <source>
        <dbReference type="SMART" id="SM00701"/>
    </source>
</evidence>
<sequence length="450" mass="51024">YSVLLLTRAVKVSITMMLSSYFIHLSTLYILLFGFLEHVVLAIPINNTNFINATNSRCSECLRIVSRKEWNARKHLNFEIMPIKPAPYVVVHHGGIPRYCRDQETCSDIVRTYQDLHLDQRGWWDIGYNFVIGEDGNVYEGRGWDYTGAHAVEYNTQSIGICIIGDFTDFLPNEAALKALNKLIAYGVLLGKIKKNYNVIGHRQVRDTECPGETFYKLVVNLPRWTANPKPHIRPTTTIKSIDNIVEENNKANIFLVKMYVATTSIFVTVYVILIIQETAANSPNMISRTEWGAREPKSRTNLKLKPAPYVIIHHSVGSGCETQAVCQLKVRQFQNEHMNKRGWSDIGYNFLVGEDGNVYEGRGWGKKGAHSIPFNSKSIGICIIGDYRNRTPNAAAVQTVANLIAYGVESNEIKSNYKLLGHRQTWSTECPGNSLYTMIKSWPHWSESQ</sequence>
<feature type="transmembrane region" description="Helical" evidence="4">
    <location>
        <begin position="255"/>
        <end position="276"/>
    </location>
</feature>
<evidence type="ECO:0000313" key="7">
    <source>
        <dbReference type="EMBL" id="KAG5311832.1"/>
    </source>
</evidence>
<feature type="non-terminal residue" evidence="7">
    <location>
        <position position="1"/>
    </location>
</feature>
<dbReference type="InterPro" id="IPR015510">
    <property type="entry name" value="PGRP"/>
</dbReference>
<comment type="similarity">
    <text evidence="1">Belongs to the N-acetylmuramoyl-L-alanine amidase 2 family.</text>
</comment>
<dbReference type="PANTHER" id="PTHR11022">
    <property type="entry name" value="PEPTIDOGLYCAN RECOGNITION PROTEIN"/>
    <property type="match status" value="1"/>
</dbReference>
<keyword evidence="4" id="KW-0472">Membrane</keyword>